<feature type="transmembrane region" description="Helical" evidence="1">
    <location>
        <begin position="202"/>
        <end position="223"/>
    </location>
</feature>
<protein>
    <recommendedName>
        <fullName evidence="4">Methyl-accepting chemotaxis protein</fullName>
    </recommendedName>
</protein>
<organism evidence="2 3">
    <name type="scientific">Paenibacillus taichungensis</name>
    <dbReference type="NCBI Taxonomy" id="484184"/>
    <lineage>
        <taxon>Bacteria</taxon>
        <taxon>Bacillati</taxon>
        <taxon>Bacillota</taxon>
        <taxon>Bacilli</taxon>
        <taxon>Bacillales</taxon>
        <taxon>Paenibacillaceae</taxon>
        <taxon>Paenibacillus</taxon>
    </lineage>
</organism>
<proteinExistence type="predicted"/>
<evidence type="ECO:0000256" key="1">
    <source>
        <dbReference type="SAM" id="Phobius"/>
    </source>
</evidence>
<evidence type="ECO:0008006" key="4">
    <source>
        <dbReference type="Google" id="ProtNLM"/>
    </source>
</evidence>
<name>A0ABX2MLJ0_9BACL</name>
<feature type="transmembrane region" description="Helical" evidence="1">
    <location>
        <begin position="12"/>
        <end position="36"/>
    </location>
</feature>
<dbReference type="RefSeq" id="WP_175381821.1">
    <property type="nucleotide sequence ID" value="NZ_JABMCC010000107.1"/>
</dbReference>
<keyword evidence="1" id="KW-1133">Transmembrane helix</keyword>
<gene>
    <name evidence="2" type="ORF">HP548_12445</name>
</gene>
<accession>A0ABX2MLJ0</accession>
<keyword evidence="1" id="KW-0812">Transmembrane</keyword>
<evidence type="ECO:0000313" key="3">
    <source>
        <dbReference type="Proteomes" id="UP000577724"/>
    </source>
</evidence>
<dbReference type="EMBL" id="JABMCC010000107">
    <property type="protein sequence ID" value="NUU54886.1"/>
    <property type="molecule type" value="Genomic_DNA"/>
</dbReference>
<evidence type="ECO:0000313" key="2">
    <source>
        <dbReference type="EMBL" id="NUU54886.1"/>
    </source>
</evidence>
<dbReference type="GeneID" id="97131526"/>
<comment type="caution">
    <text evidence="2">The sequence shown here is derived from an EMBL/GenBank/DDBJ whole genome shotgun (WGS) entry which is preliminary data.</text>
</comment>
<dbReference type="Proteomes" id="UP000577724">
    <property type="component" value="Unassembled WGS sequence"/>
</dbReference>
<keyword evidence="1" id="KW-0472">Membrane</keyword>
<sequence length="234" mass="26437">MNKLFKNYTLLARILILTSINILLFGILIMFLGYLIQKHTLIEQLHSQLVINSQEWASKINPADVEQARKEESFDDPTQTKLRLFLDQVGYNNSNIAQAYIFGVELENGRDTSIVAMPTNLTKSFNEMGMSVGSMYEQPIEVANGISSMLDSGKVTFTSFYDDIFGTWTTILYPLKDNHGDTFAYFAIDTNASSIPISLGKYISTALYVLIAFIIIFISTQYFTMKNILKNNSI</sequence>
<reference evidence="2 3" key="1">
    <citation type="submission" date="2020-05" db="EMBL/GenBank/DDBJ databases">
        <title>Genome Sequencing of Type Strains.</title>
        <authorList>
            <person name="Lemaire J.F."/>
            <person name="Inderbitzin P."/>
            <person name="Gregorio O.A."/>
            <person name="Collins S.B."/>
            <person name="Wespe N."/>
            <person name="Knight-Connoni V."/>
        </authorList>
    </citation>
    <scope>NUCLEOTIDE SEQUENCE [LARGE SCALE GENOMIC DNA]</scope>
    <source>
        <strain evidence="2 3">DSM 19942</strain>
    </source>
</reference>
<keyword evidence="3" id="KW-1185">Reference proteome</keyword>